<reference evidence="1" key="3">
    <citation type="submission" date="2025-09" db="UniProtKB">
        <authorList>
            <consortium name="Ensembl"/>
        </authorList>
    </citation>
    <scope>IDENTIFICATION</scope>
</reference>
<dbReference type="GO" id="GO:0003723">
    <property type="term" value="F:RNA binding"/>
    <property type="evidence" value="ECO:0007669"/>
    <property type="project" value="TreeGrafter"/>
</dbReference>
<dbReference type="SUPFAM" id="SSF75011">
    <property type="entry name" value="3-carboxy-cis,cis-mucoante lactonizing enzyme"/>
    <property type="match status" value="1"/>
</dbReference>
<reference evidence="1" key="2">
    <citation type="submission" date="2025-08" db="UniProtKB">
        <authorList>
            <consortium name="Ensembl"/>
        </authorList>
    </citation>
    <scope>IDENTIFICATION</scope>
</reference>
<dbReference type="Bgee" id="ENSMGAG00000007973">
    <property type="expression patterns" value="Expressed in pancreas and 17 other cell types or tissues"/>
</dbReference>
<dbReference type="GO" id="GO:0034455">
    <property type="term" value="C:t-UTP complex"/>
    <property type="evidence" value="ECO:0007669"/>
    <property type="project" value="TreeGrafter"/>
</dbReference>
<keyword evidence="2" id="KW-1185">Reference proteome</keyword>
<dbReference type="InterPro" id="IPR046351">
    <property type="entry name" value="UTP4"/>
</dbReference>
<organism evidence="1 2">
    <name type="scientific">Meleagris gallopavo</name>
    <name type="common">Wild turkey</name>
    <dbReference type="NCBI Taxonomy" id="9103"/>
    <lineage>
        <taxon>Eukaryota</taxon>
        <taxon>Metazoa</taxon>
        <taxon>Chordata</taxon>
        <taxon>Craniata</taxon>
        <taxon>Vertebrata</taxon>
        <taxon>Euteleostomi</taxon>
        <taxon>Archelosauria</taxon>
        <taxon>Archosauria</taxon>
        <taxon>Dinosauria</taxon>
        <taxon>Saurischia</taxon>
        <taxon>Theropoda</taxon>
        <taxon>Coelurosauria</taxon>
        <taxon>Aves</taxon>
        <taxon>Neognathae</taxon>
        <taxon>Galloanserae</taxon>
        <taxon>Galliformes</taxon>
        <taxon>Phasianidae</taxon>
        <taxon>Meleagridinae</taxon>
        <taxon>Meleagris</taxon>
    </lineage>
</organism>
<evidence type="ECO:0000313" key="1">
    <source>
        <dbReference type="Ensembl" id="ENSMGAP00000028860.1"/>
    </source>
</evidence>
<dbReference type="InterPro" id="IPR001680">
    <property type="entry name" value="WD40_rpt"/>
</dbReference>
<dbReference type="FunFam" id="2.130.10.10:FF:000441">
    <property type="entry name" value="U3 small nucleolar RNA-associated protein 4 homolog"/>
    <property type="match status" value="1"/>
</dbReference>
<dbReference type="Gene3D" id="2.130.10.10">
    <property type="entry name" value="YVTN repeat-like/Quinoprotein amine dehydrogenase"/>
    <property type="match status" value="2"/>
</dbReference>
<dbReference type="Ensembl" id="ENSMGAT00000030031.1">
    <property type="protein sequence ID" value="ENSMGAP00000028860.1"/>
    <property type="gene ID" value="ENSMGAG00000007973.2"/>
</dbReference>
<dbReference type="GO" id="GO:0032040">
    <property type="term" value="C:small-subunit processome"/>
    <property type="evidence" value="ECO:0007669"/>
    <property type="project" value="TreeGrafter"/>
</dbReference>
<dbReference type="GeneTree" id="ENSGT00940000153533"/>
<dbReference type="SUPFAM" id="SSF50978">
    <property type="entry name" value="WD40 repeat-like"/>
    <property type="match status" value="1"/>
</dbReference>
<dbReference type="AlphaFoldDB" id="A0A803YAR3"/>
<reference evidence="1 2" key="1">
    <citation type="journal article" date="2010" name="PLoS Biol.">
        <title>Multi-platform next-generation sequencing of the domestic turkey (Meleagris gallopavo): genome assembly and analysis.</title>
        <authorList>
            <person name="Dalloul R.A."/>
            <person name="Long J.A."/>
            <person name="Zimin A.V."/>
            <person name="Aslam L."/>
            <person name="Beal K."/>
            <person name="Blomberg L.A."/>
            <person name="Bouffard P."/>
            <person name="Burt D.W."/>
            <person name="Crasta O."/>
            <person name="Crooijmans R.P."/>
            <person name="Cooper K."/>
            <person name="Coulombe R.A."/>
            <person name="De S."/>
            <person name="Delany M.E."/>
            <person name="Dodgson J.B."/>
            <person name="Dong J.J."/>
            <person name="Evans C."/>
            <person name="Frederickson K.M."/>
            <person name="Flicek P."/>
            <person name="Florea L."/>
            <person name="Folkerts O."/>
            <person name="Groenen M.A."/>
            <person name="Harkins T.T."/>
            <person name="Herrero J."/>
            <person name="Hoffmann S."/>
            <person name="Megens H.J."/>
            <person name="Jiang A."/>
            <person name="de Jong P."/>
            <person name="Kaiser P."/>
            <person name="Kim H."/>
            <person name="Kim K.W."/>
            <person name="Kim S."/>
            <person name="Langenberger D."/>
            <person name="Lee M.K."/>
            <person name="Lee T."/>
            <person name="Mane S."/>
            <person name="Marcais G."/>
            <person name="Marz M."/>
            <person name="McElroy A.P."/>
            <person name="Modise T."/>
            <person name="Nefedov M."/>
            <person name="Notredame C."/>
            <person name="Paton I.R."/>
            <person name="Payne W.S."/>
            <person name="Pertea G."/>
            <person name="Prickett D."/>
            <person name="Puiu D."/>
            <person name="Qioa D."/>
            <person name="Raineri E."/>
            <person name="Ruffier M."/>
            <person name="Salzberg S.L."/>
            <person name="Schatz M.C."/>
            <person name="Scheuring C."/>
            <person name="Schmidt C.J."/>
            <person name="Schroeder S."/>
            <person name="Searle S.M."/>
            <person name="Smith E.J."/>
            <person name="Smith J."/>
            <person name="Sonstegard T.S."/>
            <person name="Stadler P.F."/>
            <person name="Tafer H."/>
            <person name="Tu Z.J."/>
            <person name="Van Tassell C.P."/>
            <person name="Vilella A.J."/>
            <person name="Williams K.P."/>
            <person name="Yorke J.A."/>
            <person name="Zhang L."/>
            <person name="Zhang H.B."/>
            <person name="Zhang X."/>
            <person name="Zhang Y."/>
            <person name="Reed K.M."/>
        </authorList>
    </citation>
    <scope>NUCLEOTIDE SEQUENCE [LARGE SCALE GENOMIC DNA]</scope>
</reference>
<dbReference type="PANTHER" id="PTHR44163">
    <property type="entry name" value="U3 SMALL NUCLEOLAR RNA-ASSOCIATED PROTEIN 4 HOMOLOG"/>
    <property type="match status" value="1"/>
</dbReference>
<dbReference type="SMART" id="SM00320">
    <property type="entry name" value="WD40"/>
    <property type="match status" value="7"/>
</dbReference>
<dbReference type="GO" id="GO:0030686">
    <property type="term" value="C:90S preribosome"/>
    <property type="evidence" value="ECO:0007669"/>
    <property type="project" value="InterPro"/>
</dbReference>
<protein>
    <submittedName>
        <fullName evidence="1">UTP4 small subunit processome component</fullName>
    </submittedName>
</protein>
<accession>A0A803YAR3</accession>
<dbReference type="GO" id="GO:0000462">
    <property type="term" value="P:maturation of SSU-rRNA from tricistronic rRNA transcript (SSU-rRNA, 5.8S rRNA, LSU-rRNA)"/>
    <property type="evidence" value="ECO:0007669"/>
    <property type="project" value="InterPro"/>
</dbReference>
<name>A0A803YAR3_MELGA</name>
<proteinExistence type="predicted"/>
<dbReference type="InterPro" id="IPR036322">
    <property type="entry name" value="WD40_repeat_dom_sf"/>
</dbReference>
<evidence type="ECO:0000313" key="2">
    <source>
        <dbReference type="Proteomes" id="UP000001645"/>
    </source>
</evidence>
<dbReference type="InterPro" id="IPR015943">
    <property type="entry name" value="WD40/YVTN_repeat-like_dom_sf"/>
</dbReference>
<dbReference type="OrthoDB" id="8883818at2759"/>
<dbReference type="Pfam" id="PF00400">
    <property type="entry name" value="WD40"/>
    <property type="match status" value="2"/>
</dbReference>
<dbReference type="Proteomes" id="UP000001645">
    <property type="component" value="Chromosome 13"/>
</dbReference>
<sequence length="658" mass="73248">MGEFEVHRVRFFGLVPAGVRCMAYQHRGCRLALARTDGAVEVYNFAANYFMEKAIPGHQTRSVEALCWAAGERLFGAGLCGDITEYDLERLHPAYAVDGFGGPIWSMAANNDGTQLAIGCEDGSVKLFQVVPGGVQFEKNLDRQKGRVLCLSWHPSGTHLAAGSINFIRVLDVRSGRTAQRIMVNYHVPKSKKRECVVWSIAFLSSGTIISSDSFGRVQFWDWERGTLQDSHTVSTSAALSLAVSEEEDSIVVGTSAGATYQFQLLPVKTGGQEKRWVKTKPFQHHTHDVRAVVHTPTALISGGLDAQLVIRPLMEKVQKKSYDAVLRKFTLPHRRLVSCARKARLLLFQFSQHLELWRLGSTNKTGKDGEVLPLSRMPEHLLQLKSKGPEHIYCSCVSPCGSWIAYSTASRFHLYRVQHEGDNISIKKVPGVPKLLLPAYQLQCASDSGRLFIASDRGSVHVVQLLEPGGCKHLHTLRPPVQAGLCHHCTVPTYSCAVTALAIHPATNNLFISYSDQQVGLFEFSIPEKQYTAWSRSVQNSGLHRLWLERDSPITHIAFNPKNTSQILLHDVYMLCVLDKSLPLPDNNALLVNQSTLKQLSEPARHRQLHAFKICKKFQPLLFADLLDERCLVTVERPAADINAELPPPVQQKKFGT</sequence>
<gene>
    <name evidence="1" type="primary">UTP4</name>
</gene>
<dbReference type="PANTHER" id="PTHR44163:SF1">
    <property type="entry name" value="U3 SMALL NUCLEOLAR RNA-ASSOCIATED PROTEIN 4 HOMOLOG"/>
    <property type="match status" value="1"/>
</dbReference>